<accession>A0A0N5AL55</accession>
<keyword evidence="1" id="KW-1133">Transmembrane helix</keyword>
<evidence type="ECO:0000313" key="3">
    <source>
        <dbReference type="WBParaSite" id="SMUV_0000525401-mRNA-1"/>
    </source>
</evidence>
<proteinExistence type="predicted"/>
<name>A0A0N5AL55_9BILA</name>
<feature type="transmembrane region" description="Helical" evidence="1">
    <location>
        <begin position="48"/>
        <end position="66"/>
    </location>
</feature>
<dbReference type="WBParaSite" id="SMUV_0000525401-mRNA-1">
    <property type="protein sequence ID" value="SMUV_0000525401-mRNA-1"/>
    <property type="gene ID" value="SMUV_0000525401"/>
</dbReference>
<keyword evidence="2" id="KW-1185">Reference proteome</keyword>
<protein>
    <submittedName>
        <fullName evidence="3">Innexin</fullName>
    </submittedName>
</protein>
<evidence type="ECO:0000256" key="1">
    <source>
        <dbReference type="SAM" id="Phobius"/>
    </source>
</evidence>
<feature type="transmembrane region" description="Helical" evidence="1">
    <location>
        <begin position="78"/>
        <end position="97"/>
    </location>
</feature>
<dbReference type="AlphaFoldDB" id="A0A0N5AL55"/>
<keyword evidence="1" id="KW-0472">Membrane</keyword>
<reference evidence="3" key="1">
    <citation type="submission" date="2017-02" db="UniProtKB">
        <authorList>
            <consortium name="WormBaseParasite"/>
        </authorList>
    </citation>
    <scope>IDENTIFICATION</scope>
</reference>
<evidence type="ECO:0000313" key="2">
    <source>
        <dbReference type="Proteomes" id="UP000046393"/>
    </source>
</evidence>
<sequence length="167" mass="19126">MKASEVVLCDKKNVGGQNSAKVLIQLRDMYTSGFSLHSPTRPLLNGHFFLSFSVIVSDWVYLYFLLRGYIATFPLRTWIALVFVKFASMNYCMLKVLCIENAFAHPNEVTEFSAGCAVINESFTQWLQAFNNFRISFLFMVFRDIPITVLNFFYISPCRCAGPQVIK</sequence>
<keyword evidence="1" id="KW-0812">Transmembrane</keyword>
<dbReference type="Proteomes" id="UP000046393">
    <property type="component" value="Unplaced"/>
</dbReference>
<organism evidence="2 3">
    <name type="scientific">Syphacia muris</name>
    <dbReference type="NCBI Taxonomy" id="451379"/>
    <lineage>
        <taxon>Eukaryota</taxon>
        <taxon>Metazoa</taxon>
        <taxon>Ecdysozoa</taxon>
        <taxon>Nematoda</taxon>
        <taxon>Chromadorea</taxon>
        <taxon>Rhabditida</taxon>
        <taxon>Spirurina</taxon>
        <taxon>Oxyuridomorpha</taxon>
        <taxon>Oxyuroidea</taxon>
        <taxon>Oxyuridae</taxon>
        <taxon>Syphacia</taxon>
    </lineage>
</organism>